<dbReference type="Proteomes" id="UP000030708">
    <property type="component" value="Unassembled WGS sequence"/>
</dbReference>
<keyword evidence="2" id="KW-0812">Transmembrane</keyword>
<protein>
    <recommendedName>
        <fullName evidence="7">Duffy-binding-like domain-containing protein</fullName>
    </recommendedName>
</protein>
<evidence type="ECO:0000259" key="3">
    <source>
        <dbReference type="Pfam" id="PF05424"/>
    </source>
</evidence>
<dbReference type="InterPro" id="IPR054595">
    <property type="entry name" value="DBL_C"/>
</dbReference>
<dbReference type="Pfam" id="PF05424">
    <property type="entry name" value="Duffy_binding"/>
    <property type="match status" value="1"/>
</dbReference>
<dbReference type="Gene3D" id="1.20.58.830">
    <property type="match status" value="1"/>
</dbReference>
<feature type="domain" description="Duffy-antigen binding" evidence="3">
    <location>
        <begin position="86"/>
        <end position="267"/>
    </location>
</feature>
<dbReference type="InterPro" id="IPR008602">
    <property type="entry name" value="Duffy-antigen-binding"/>
</dbReference>
<feature type="domain" description="Duffy-binding-like" evidence="4">
    <location>
        <begin position="279"/>
        <end position="375"/>
    </location>
</feature>
<feature type="non-terminal residue" evidence="5">
    <location>
        <position position="487"/>
    </location>
</feature>
<evidence type="ECO:0008006" key="7">
    <source>
        <dbReference type="Google" id="ProtNLM"/>
    </source>
</evidence>
<evidence type="ECO:0000256" key="1">
    <source>
        <dbReference type="SAM" id="MobiDB-lite"/>
    </source>
</evidence>
<dbReference type="Gene3D" id="1.20.1310.20">
    <property type="entry name" value="Duffy-antigen binding domain"/>
    <property type="match status" value="1"/>
</dbReference>
<dbReference type="GO" id="GO:0046789">
    <property type="term" value="F:host cell surface receptor binding"/>
    <property type="evidence" value="ECO:0007669"/>
    <property type="project" value="InterPro"/>
</dbReference>
<reference evidence="5 6" key="2">
    <citation type="submission" date="2013-02" db="EMBL/GenBank/DDBJ databases">
        <title>The Genome Sequence of Plasmodium falciparum Tanzania (2000708).</title>
        <authorList>
            <consortium name="The Broad Institute Genome Sequencing Platform"/>
            <consortium name="The Broad Institute Genome Sequencing Center for Infectious Disease"/>
            <person name="Neafsey D."/>
            <person name="Cheeseman I."/>
            <person name="Volkman S."/>
            <person name="Adams J."/>
            <person name="Walker B."/>
            <person name="Young S.K."/>
            <person name="Zeng Q."/>
            <person name="Gargeya S."/>
            <person name="Fitzgerald M."/>
            <person name="Haas B."/>
            <person name="Abouelleil A."/>
            <person name="Alvarado L."/>
            <person name="Arachchi H.M."/>
            <person name="Berlin A.M."/>
            <person name="Chapman S.B."/>
            <person name="Dewar J."/>
            <person name="Goldberg J."/>
            <person name="Griggs A."/>
            <person name="Gujja S."/>
            <person name="Hansen M."/>
            <person name="Howarth C."/>
            <person name="Imamovic A."/>
            <person name="Larimer J."/>
            <person name="McCowan C."/>
            <person name="Murphy C."/>
            <person name="Neiman D."/>
            <person name="Pearson M."/>
            <person name="Priest M."/>
            <person name="Roberts A."/>
            <person name="Saif S."/>
            <person name="Shea T."/>
            <person name="Sisk P."/>
            <person name="Sykes S."/>
            <person name="Wortman J."/>
            <person name="Nusbaum C."/>
            <person name="Birren B."/>
        </authorList>
    </citation>
    <scope>NUCLEOTIDE SEQUENCE [LARGE SCALE GENOMIC DNA]</scope>
    <source>
        <strain evidence="6">Tanzania (2000708)</strain>
    </source>
</reference>
<feature type="compositionally biased region" description="Basic and acidic residues" evidence="1">
    <location>
        <begin position="417"/>
        <end position="430"/>
    </location>
</feature>
<gene>
    <name evidence="5" type="ORF">PFTANZ_06280</name>
</gene>
<organism evidence="5 6">
    <name type="scientific">Plasmodium falciparum Tanzania</name>
    <name type="common">2000708</name>
    <dbReference type="NCBI Taxonomy" id="1036725"/>
    <lineage>
        <taxon>Eukaryota</taxon>
        <taxon>Sar</taxon>
        <taxon>Alveolata</taxon>
        <taxon>Apicomplexa</taxon>
        <taxon>Aconoidasida</taxon>
        <taxon>Haemosporida</taxon>
        <taxon>Plasmodiidae</taxon>
        <taxon>Plasmodium</taxon>
        <taxon>Plasmodium (Laverania)</taxon>
    </lineage>
</organism>
<reference evidence="5 6" key="1">
    <citation type="submission" date="2013-02" db="EMBL/GenBank/DDBJ databases">
        <title>The Genome Annotation of Plasmodium falciparum Tanzania (2000708).</title>
        <authorList>
            <consortium name="The Broad Institute Genome Sequencing Platform"/>
            <consortium name="The Broad Institute Genome Sequencing Center for Infectious Disease"/>
            <person name="Neafsey D."/>
            <person name="Hoffman S."/>
            <person name="Volkman S."/>
            <person name="Rosenthal P."/>
            <person name="Walker B."/>
            <person name="Young S.K."/>
            <person name="Zeng Q."/>
            <person name="Gargeya S."/>
            <person name="Fitzgerald M."/>
            <person name="Haas B."/>
            <person name="Abouelleil A."/>
            <person name="Allen A.W."/>
            <person name="Alvarado L."/>
            <person name="Arachchi H.M."/>
            <person name="Berlin A.M."/>
            <person name="Chapman S.B."/>
            <person name="Gainer-Dewar J."/>
            <person name="Goldberg J."/>
            <person name="Griggs A."/>
            <person name="Gujja S."/>
            <person name="Hansen M."/>
            <person name="Howarth C."/>
            <person name="Imamovic A."/>
            <person name="Ireland A."/>
            <person name="Larimer J."/>
            <person name="McCowan C."/>
            <person name="Murphy C."/>
            <person name="Pearson M."/>
            <person name="Poon T.W."/>
            <person name="Priest M."/>
            <person name="Roberts A."/>
            <person name="Saif S."/>
            <person name="Shea T."/>
            <person name="Sisk P."/>
            <person name="Sykes S."/>
            <person name="Wortman J."/>
            <person name="Nusbaum C."/>
            <person name="Birren B."/>
        </authorList>
    </citation>
    <scope>NUCLEOTIDE SEQUENCE [LARGE SCALE GENOMIC DNA]</scope>
    <source>
        <strain evidence="6">Tanzania (2000708)</strain>
    </source>
</reference>
<sequence>DDVVQEETASTAETQQPDTVPQAEDTSVEVCSIVETLFGDVETLKQACPTKYEKGREKFPNWKCIPSGDEKTTSGVVTATGNNGAICVPPRTQELCLHYLKQLNDQTEIKEHDLKEAFIKTAAQETYLLWQKYKEDKQNETASTELDIDDPQNQLNKGIIPEDFKRQMFYTFADYKHICLGKDIGNDLVTVKKNITAVFQNGAQNPSDQDTDSQRQVFWGTYGKDIWEGMLCALEKAGAKKSLLTEKYNYSNVTFTDDHRGSKLIEFASRPSFLRWMTEWGDQLCRERITLLHILNGECQQCTLSTDGSCKKNDQGCTQCTAACTIYHGWITKWQEQYNKQNDKFKTDKENIEYMKDEDLKESKEAYEYLGKKLKNITCTSGSNIVYCNCMEETLSTNASSEKMPASLDYPPTEIEGKCDCKPPPKKPEDAPPVPSRPQPSPRSKPKPKPKPPQPYLPPALKNAMLSSTIMWSIGIGFATFTYFYLK</sequence>
<dbReference type="EMBL" id="KI926941">
    <property type="protein sequence ID" value="ETW33001.1"/>
    <property type="molecule type" value="Genomic_DNA"/>
</dbReference>
<proteinExistence type="predicted"/>
<feature type="non-terminal residue" evidence="5">
    <location>
        <position position="1"/>
    </location>
</feature>
<name>A0A024VYL4_PLAFA</name>
<evidence type="ECO:0000313" key="5">
    <source>
        <dbReference type="EMBL" id="ETW33001.1"/>
    </source>
</evidence>
<dbReference type="InterPro" id="IPR042202">
    <property type="entry name" value="Duffy-ag-bd_sf"/>
</dbReference>
<keyword evidence="2" id="KW-0472">Membrane</keyword>
<accession>A0A024VYL4</accession>
<dbReference type="Pfam" id="PF22672">
    <property type="entry name" value="DBL_C"/>
    <property type="match status" value="1"/>
</dbReference>
<evidence type="ECO:0000256" key="2">
    <source>
        <dbReference type="SAM" id="Phobius"/>
    </source>
</evidence>
<dbReference type="SUPFAM" id="SSF140924">
    <property type="entry name" value="Duffy binding domain-like"/>
    <property type="match status" value="1"/>
</dbReference>
<evidence type="ECO:0000313" key="6">
    <source>
        <dbReference type="Proteomes" id="UP000030708"/>
    </source>
</evidence>
<feature type="transmembrane region" description="Helical" evidence="2">
    <location>
        <begin position="464"/>
        <end position="486"/>
    </location>
</feature>
<feature type="compositionally biased region" description="Pro residues" evidence="1">
    <location>
        <begin position="431"/>
        <end position="443"/>
    </location>
</feature>
<feature type="region of interest" description="Disordered" evidence="1">
    <location>
        <begin position="1"/>
        <end position="24"/>
    </location>
</feature>
<dbReference type="AlphaFoldDB" id="A0A024VYL4"/>
<keyword evidence="2" id="KW-1133">Transmembrane helix</keyword>
<evidence type="ECO:0000259" key="4">
    <source>
        <dbReference type="Pfam" id="PF22672"/>
    </source>
</evidence>
<dbReference type="GO" id="GO:0016020">
    <property type="term" value="C:membrane"/>
    <property type="evidence" value="ECO:0007669"/>
    <property type="project" value="InterPro"/>
</dbReference>
<feature type="compositionally biased region" description="Polar residues" evidence="1">
    <location>
        <begin position="7"/>
        <end position="19"/>
    </location>
</feature>
<feature type="region of interest" description="Disordered" evidence="1">
    <location>
        <begin position="417"/>
        <end position="459"/>
    </location>
</feature>